<keyword evidence="25" id="KW-1185">Reference proteome</keyword>
<feature type="active site" description="Proton acceptor" evidence="21">
    <location>
        <position position="1275"/>
    </location>
</feature>
<evidence type="ECO:0000256" key="14">
    <source>
        <dbReference type="ARBA" id="ARBA00023014"/>
    </source>
</evidence>
<dbReference type="FunFam" id="1.10.150.120:FF:000001">
    <property type="entry name" value="Aldehyde oxidase 1"/>
    <property type="match status" value="1"/>
</dbReference>
<dbReference type="Proteomes" id="UP000008820">
    <property type="component" value="Chromosome 2"/>
</dbReference>
<dbReference type="Gene3D" id="3.10.20.30">
    <property type="match status" value="1"/>
</dbReference>
<sequence>MSDMEKCDILLEFRDHQPLVFFVNGKKVIECNPDPQCTLLTYLREKLRLCGTKLGCAEGGCGACTVMISRIERSSGRVHNLAINACLMPICALHGMAVTTVEGIGSTRTRLHPVQERIAKAHGSQCGFCTPGMVMTMYALLRNSPVPSMKELEAALQGNLCRCTGYRPIIEGYKTFTKEFGTCTMGDKCCRNNPGAKILPEQESRLFETSEFMPYDPSQESIFPPELKLSPSLDENSLIFRSPSVTWYRPVKLDHLLAIKKRYPEAKIVVGNTEVAIEIKFQHKEYPVLVSPTNINELTAVERHDQGLRIGSSISLTELQRVLSEEIELNPESETRLYRAIVDMLHWFAGMQIRNVASVGGNIMTGSPISDLNPIFTAAGIELEVASLNDGVRKIRMGDGFFTGYRRNAVRPDEVLISLFIPKTKANQHIVAFKQARRREDDMAIVNAAFNITFEPGTDIVEQAYLSFGGMAPTTVLAKKTGKALVGKKWNSKLVELANDTLVEELPLSADAPGGMVLYRKTLTLSLFFKAYLFVNDALTKIIPGHEPAEEREQSGAQTFQTIDPKSAQMFEQTSSNQSATDPIRRPQVHTSAYKQTTGEAIYCDDIPKYSDELYLALVTSTKAHAKILSIDASEALSMDGVKRFFSAADLTDEQNQWGPVVENEYVFWKDVVRSQGLIIGAIVADNQTIAQKAARLVKVVYEEIFPTIVTLEDAIKNKSFYPGYPKYMIKGNIDEGFKQAYRIVQGDCRLGGQEHFYLETHTCLAVPRDSDEIELFTATQHPSAIQHFVSRALNIPSSKVFSRVKRLGGGFGGKEFRSVLLAVPVALAAHKLGRPVRCVLDRDEDMTITGTRHPFYISYKVGVDENGHILAADFKAYNNAGCSMDLSFSVMDRAMFHINNAYDIPNLRVEGWVCKTNIPSNTAFRGFGTPQAMLATETMMRHVARSLNRDYVDLVELNMCGDGYVTHYKQQIENTNLRKCWAELMKSSNYKARCTEVARFNEQNRWRKRGISLVPTMYAIGFDTIHMNQSGALVHVYQDGTVLLTHGGVEMGQGIHTKMIQIAASVLQIPSERIHISETATDTIPNTPPTAASLGSDLNGMAVLNACEMLNDRLKPYKKQFPDHGWDSWISKAYFDRVSLSAFGFYATPDVHFDRATNTGKPFNYYVFGAACSEVEIDCLTGDHQVIRTDIVMDIGSSLNPAIDIGQIEGAFMQGYGLFTLEETVYSPGGTLLSRGPGMYKIPAFGDIPGEFNVSLLTGSPNPRAVYSSKAVGEPPLFSAASVFFAIREAIAAARYEENLDNDFNLVSPATVARIRMACQDSITNKFSEPTPESFVPWNVMP</sequence>
<comment type="catalytic activity">
    <reaction evidence="18">
        <text>xanthine + NAD(+) + H2O = urate + NADH + H(+)</text>
        <dbReference type="Rhea" id="RHEA:16669"/>
        <dbReference type="ChEBI" id="CHEBI:15377"/>
        <dbReference type="ChEBI" id="CHEBI:15378"/>
        <dbReference type="ChEBI" id="CHEBI:17712"/>
        <dbReference type="ChEBI" id="CHEBI:17775"/>
        <dbReference type="ChEBI" id="CHEBI:57540"/>
        <dbReference type="ChEBI" id="CHEBI:57945"/>
        <dbReference type="EC" id="1.17.1.4"/>
    </reaction>
</comment>
<keyword evidence="11 22" id="KW-0274">FAD</keyword>
<dbReference type="VEuPathDB" id="VectorBase:AAEL014493"/>
<feature type="binding site" evidence="22">
    <location>
        <position position="416"/>
    </location>
    <ligand>
        <name>FAD</name>
        <dbReference type="ChEBI" id="CHEBI:57692"/>
    </ligand>
</feature>
<comment type="subunit">
    <text evidence="4">Homodimer.</text>
</comment>
<dbReference type="FunFam" id="3.30.43.10:FF:000001">
    <property type="entry name" value="Xanthine dehydrogenase/oxidase"/>
    <property type="match status" value="1"/>
</dbReference>
<dbReference type="InterPro" id="IPR012675">
    <property type="entry name" value="Beta-grasp_dom_sf"/>
</dbReference>
<feature type="binding site" evidence="22">
    <location>
        <begin position="358"/>
        <end position="362"/>
    </location>
    <ligand>
        <name>FAD</name>
        <dbReference type="ChEBI" id="CHEBI:57692"/>
    </ligand>
</feature>
<feature type="binding site" evidence="23">
    <location>
        <position position="86"/>
    </location>
    <ligand>
        <name>[2Fe-2S] cluster</name>
        <dbReference type="ChEBI" id="CHEBI:190135"/>
        <label>1</label>
    </ligand>
</feature>
<keyword evidence="8" id="KW-0285">Flavoprotein</keyword>
<dbReference type="SUPFAM" id="SSF56003">
    <property type="entry name" value="Molybdenum cofactor-binding domain"/>
    <property type="match status" value="1"/>
</dbReference>
<dbReference type="Gene3D" id="3.90.1170.50">
    <property type="entry name" value="Aldehyde oxidase/xanthine dehydrogenase, a/b hammerhead"/>
    <property type="match status" value="1"/>
</dbReference>
<dbReference type="GO" id="GO:0043546">
    <property type="term" value="F:molybdopterin cofactor binding"/>
    <property type="evidence" value="ECO:0007669"/>
    <property type="project" value="InterPro"/>
</dbReference>
<dbReference type="GO" id="GO:0005506">
    <property type="term" value="F:iron ion binding"/>
    <property type="evidence" value="ECO:0007669"/>
    <property type="project" value="InterPro"/>
</dbReference>
<keyword evidence="12" id="KW-0560">Oxidoreductase</keyword>
<evidence type="ECO:0000256" key="6">
    <source>
        <dbReference type="ARBA" id="ARBA00019394"/>
    </source>
</evidence>
<dbReference type="FunFam" id="3.10.20.30:FF:000015">
    <property type="entry name" value="Aldehyde oxidase 1"/>
    <property type="match status" value="1"/>
</dbReference>
<dbReference type="FunFam" id="3.30.390.50:FF:000001">
    <property type="entry name" value="Xanthine dehydrogenase oxidase"/>
    <property type="match status" value="1"/>
</dbReference>
<name>A0A1S4G2F8_AEDAE</name>
<organism evidence="24 25">
    <name type="scientific">Aedes aegypti</name>
    <name type="common">Yellowfever mosquito</name>
    <name type="synonym">Culex aegypti</name>
    <dbReference type="NCBI Taxonomy" id="7159"/>
    <lineage>
        <taxon>Eukaryota</taxon>
        <taxon>Metazoa</taxon>
        <taxon>Ecdysozoa</taxon>
        <taxon>Arthropoda</taxon>
        <taxon>Hexapoda</taxon>
        <taxon>Insecta</taxon>
        <taxon>Pterygota</taxon>
        <taxon>Neoptera</taxon>
        <taxon>Endopterygota</taxon>
        <taxon>Diptera</taxon>
        <taxon>Nematocera</taxon>
        <taxon>Culicoidea</taxon>
        <taxon>Culicidae</taxon>
        <taxon>Culicinae</taxon>
        <taxon>Aedini</taxon>
        <taxon>Aedes</taxon>
        <taxon>Stegomyia</taxon>
    </lineage>
</organism>
<dbReference type="SUPFAM" id="SSF56176">
    <property type="entry name" value="FAD-binding/transporter-associated domain-like"/>
    <property type="match status" value="1"/>
</dbReference>
<feature type="binding site" evidence="22">
    <location>
        <position position="928"/>
    </location>
    <ligand>
        <name>substrate</name>
    </ligand>
</feature>
<evidence type="ECO:0000256" key="11">
    <source>
        <dbReference type="ARBA" id="ARBA00022827"/>
    </source>
</evidence>
<dbReference type="GO" id="GO:0051537">
    <property type="term" value="F:2 iron, 2 sulfur cluster binding"/>
    <property type="evidence" value="ECO:0007669"/>
    <property type="project" value="UniProtKB-KW"/>
</dbReference>
<comment type="cofactor">
    <cofactor evidence="23">
        <name>[2Fe-2S] cluster</name>
        <dbReference type="ChEBI" id="CHEBI:190135"/>
    </cofactor>
    <text evidence="23">Binds 2 [2Fe-2S] clusters.</text>
</comment>
<keyword evidence="15" id="KW-0520">NAD</keyword>
<dbReference type="GO" id="GO:0004854">
    <property type="term" value="F:xanthine dehydrogenase activity"/>
    <property type="evidence" value="ECO:0007669"/>
    <property type="project" value="UniProtKB-EC"/>
</dbReference>
<evidence type="ECO:0000256" key="2">
    <source>
        <dbReference type="ARBA" id="ARBA00004275"/>
    </source>
</evidence>
<evidence type="ECO:0000256" key="19">
    <source>
        <dbReference type="ARBA" id="ARBA00049517"/>
    </source>
</evidence>
<dbReference type="FunFam" id="3.30.365.10:FF:000003">
    <property type="entry name" value="Aldehyde oxidase 1"/>
    <property type="match status" value="1"/>
</dbReference>
<evidence type="ECO:0000256" key="13">
    <source>
        <dbReference type="ARBA" id="ARBA00023004"/>
    </source>
</evidence>
<evidence type="ECO:0000256" key="22">
    <source>
        <dbReference type="PIRSR" id="PIRSR000127-2"/>
    </source>
</evidence>
<feature type="binding site" evidence="22">
    <location>
        <position position="371"/>
    </location>
    <ligand>
        <name>FAD</name>
        <dbReference type="ChEBI" id="CHEBI:57692"/>
    </ligand>
</feature>
<dbReference type="NCBIfam" id="TIGR02963">
    <property type="entry name" value="xanthine_xdhA"/>
    <property type="match status" value="1"/>
</dbReference>
<dbReference type="InterPro" id="IPR036856">
    <property type="entry name" value="Ald_Oxase/Xan_DH_a/b_sf"/>
</dbReference>
<dbReference type="InterPro" id="IPR000674">
    <property type="entry name" value="Ald_Oxase/Xan_DH_a/b"/>
</dbReference>
<evidence type="ECO:0000256" key="4">
    <source>
        <dbReference type="ARBA" id="ARBA00011738"/>
    </source>
</evidence>
<feature type="binding site" evidence="22">
    <location>
        <position position="348"/>
    </location>
    <ligand>
        <name>FAD</name>
        <dbReference type="ChEBI" id="CHEBI:57692"/>
    </ligand>
</feature>
<evidence type="ECO:0000256" key="21">
    <source>
        <dbReference type="PIRSR" id="PIRSR000127-1"/>
    </source>
</evidence>
<dbReference type="InterPro" id="IPR016169">
    <property type="entry name" value="FAD-bd_PCMH_sub2"/>
</dbReference>
<dbReference type="BRENDA" id="1.17.1.4">
    <property type="organism ID" value="149"/>
</dbReference>
<dbReference type="PROSITE" id="PS51387">
    <property type="entry name" value="FAD_PCMH"/>
    <property type="match status" value="1"/>
</dbReference>
<dbReference type="FunFam" id="3.30.365.10:FF:000004">
    <property type="entry name" value="Xanthine dehydrogenase oxidase"/>
    <property type="match status" value="1"/>
</dbReference>
<feature type="binding site" evidence="22">
    <location>
        <begin position="268"/>
        <end position="275"/>
    </location>
    <ligand>
        <name>FAD</name>
        <dbReference type="ChEBI" id="CHEBI:57692"/>
    </ligand>
</feature>
<feature type="binding site" evidence="23">
    <location>
        <position position="56"/>
    </location>
    <ligand>
        <name>[2Fe-2S] cluster</name>
        <dbReference type="ChEBI" id="CHEBI:190135"/>
        <label>1</label>
    </ligand>
</feature>
<dbReference type="InterPro" id="IPR006058">
    <property type="entry name" value="2Fe2S_fd_BS"/>
</dbReference>
<dbReference type="InterPro" id="IPR016167">
    <property type="entry name" value="FAD-bd_PCMH_sub1"/>
</dbReference>
<keyword evidence="13 23" id="KW-0408">Iron</keyword>
<accession>A0A1S4G2F8</accession>
<dbReference type="EC" id="1.17.1.4" evidence="5"/>
<feature type="binding site" evidence="23">
    <location>
        <position position="781"/>
    </location>
    <ligand>
        <name>Mo-molybdopterin</name>
        <dbReference type="ChEBI" id="CHEBI:71302"/>
    </ligand>
    <ligandPart>
        <name>Mo</name>
        <dbReference type="ChEBI" id="CHEBI:28685"/>
    </ligandPart>
</feature>
<reference evidence="24" key="2">
    <citation type="submission" date="2020-05" db="UniProtKB">
        <authorList>
            <consortium name="EnsemblMetazoa"/>
        </authorList>
    </citation>
    <scope>IDENTIFICATION</scope>
    <source>
        <strain evidence="24">LVP_AGWG</strain>
    </source>
</reference>
<keyword evidence="9 23" id="KW-0001">2Fe-2S</keyword>
<dbReference type="Gene3D" id="3.30.365.10">
    <property type="entry name" value="Aldehyde oxidase/xanthine dehydrogenase, molybdopterin binding domain"/>
    <property type="match status" value="4"/>
</dbReference>
<dbReference type="SUPFAM" id="SSF47741">
    <property type="entry name" value="CO dehydrogenase ISP C-domain like"/>
    <property type="match status" value="1"/>
</dbReference>
<dbReference type="Pfam" id="PF03450">
    <property type="entry name" value="CO_deh_flav_C"/>
    <property type="match status" value="1"/>
</dbReference>
<feature type="binding site" evidence="23">
    <location>
        <position position="812"/>
    </location>
    <ligand>
        <name>Mo-molybdopterin</name>
        <dbReference type="ChEBI" id="CHEBI:71302"/>
    </ligand>
    <ligandPart>
        <name>Mo</name>
        <dbReference type="ChEBI" id="CHEBI:28685"/>
    </ligandPart>
</feature>
<dbReference type="InterPro" id="IPR036683">
    <property type="entry name" value="CO_DH_flav_C_dom_sf"/>
</dbReference>
<feature type="binding site" evidence="22">
    <location>
        <position position="434"/>
    </location>
    <ligand>
        <name>FAD</name>
        <dbReference type="ChEBI" id="CHEBI:57692"/>
    </ligand>
</feature>
<dbReference type="PIRSF" id="PIRSF000127">
    <property type="entry name" value="Xanthine_DH"/>
    <property type="match status" value="1"/>
</dbReference>
<evidence type="ECO:0000313" key="24">
    <source>
        <dbReference type="EnsemblMetazoa" id="AAEL014493-PA"/>
    </source>
</evidence>
<gene>
    <name evidence="24" type="primary">5564528</name>
</gene>
<dbReference type="Gene3D" id="1.10.150.120">
    <property type="entry name" value="[2Fe-2S]-binding domain"/>
    <property type="match status" value="1"/>
</dbReference>
<dbReference type="PROSITE" id="PS51085">
    <property type="entry name" value="2FE2S_FER_2"/>
    <property type="match status" value="1"/>
</dbReference>
<dbReference type="GO" id="GO:0071949">
    <property type="term" value="F:FAD binding"/>
    <property type="evidence" value="ECO:0007669"/>
    <property type="project" value="InterPro"/>
</dbReference>
<feature type="binding site" evidence="23">
    <location>
        <position position="64"/>
    </location>
    <ligand>
        <name>[2Fe-2S] cluster</name>
        <dbReference type="ChEBI" id="CHEBI:190135"/>
        <label>1</label>
    </ligand>
</feature>
<dbReference type="InterPro" id="IPR016208">
    <property type="entry name" value="Ald_Oxase/xanthine_DH-like"/>
</dbReference>
<dbReference type="SUPFAM" id="SSF54665">
    <property type="entry name" value="CO dehydrogenase molybdoprotein N-domain-like"/>
    <property type="match status" value="1"/>
</dbReference>
<evidence type="ECO:0000256" key="23">
    <source>
        <dbReference type="PIRSR" id="PIRSR000127-3"/>
    </source>
</evidence>
<dbReference type="SMART" id="SM01008">
    <property type="entry name" value="Ald_Xan_dh_C"/>
    <property type="match status" value="1"/>
</dbReference>
<dbReference type="InterPro" id="IPR037165">
    <property type="entry name" value="AldOxase/xan_DH_Mopterin-bd_sf"/>
</dbReference>
<dbReference type="InterPro" id="IPR014307">
    <property type="entry name" value="Xanthine_DH_ssu"/>
</dbReference>
<comment type="catalytic activity">
    <reaction evidence="19">
        <text>hypoxanthine + NAD(+) + H2O = xanthine + NADH + H(+)</text>
        <dbReference type="Rhea" id="RHEA:24670"/>
        <dbReference type="ChEBI" id="CHEBI:15377"/>
        <dbReference type="ChEBI" id="CHEBI:15378"/>
        <dbReference type="ChEBI" id="CHEBI:17368"/>
        <dbReference type="ChEBI" id="CHEBI:17712"/>
        <dbReference type="ChEBI" id="CHEBI:57540"/>
        <dbReference type="ChEBI" id="CHEBI:57945"/>
        <dbReference type="EC" id="1.17.1.4"/>
    </reaction>
</comment>
<evidence type="ECO:0000256" key="18">
    <source>
        <dbReference type="ARBA" id="ARBA00049017"/>
    </source>
</evidence>
<dbReference type="InterPro" id="IPR016166">
    <property type="entry name" value="FAD-bd_PCMH"/>
</dbReference>
<feature type="binding site" evidence="23">
    <location>
        <position position="129"/>
    </location>
    <ligand>
        <name>[2Fe-2S] cluster</name>
        <dbReference type="ChEBI" id="CHEBI:190135"/>
        <label>2</label>
    </ligand>
</feature>
<dbReference type="InterPro" id="IPR005107">
    <property type="entry name" value="CO_DH_flav_C"/>
</dbReference>
<dbReference type="InterPro" id="IPR046867">
    <property type="entry name" value="AldOxase/xan_DH_MoCoBD2"/>
</dbReference>
<evidence type="ECO:0000256" key="17">
    <source>
        <dbReference type="ARBA" id="ARBA00034078"/>
    </source>
</evidence>
<dbReference type="FunFam" id="3.30.465.10:FF:000004">
    <property type="entry name" value="Xanthine dehydrogenase/oxidase"/>
    <property type="match status" value="1"/>
</dbReference>
<dbReference type="PROSITE" id="PS00197">
    <property type="entry name" value="2FE2S_FER_1"/>
    <property type="match status" value="1"/>
</dbReference>
<dbReference type="InterPro" id="IPR022407">
    <property type="entry name" value="OxRdtase_Mopterin_BS"/>
</dbReference>
<dbReference type="GO" id="GO:0005777">
    <property type="term" value="C:peroxisome"/>
    <property type="evidence" value="ECO:0007669"/>
    <property type="project" value="UniProtKB-SubCell"/>
</dbReference>
<dbReference type="Gene3D" id="3.30.465.10">
    <property type="match status" value="1"/>
</dbReference>
<keyword evidence="7 23" id="KW-0500">Molybdenum</keyword>
<evidence type="ECO:0000256" key="10">
    <source>
        <dbReference type="ARBA" id="ARBA00022723"/>
    </source>
</evidence>
<dbReference type="PANTHER" id="PTHR45444">
    <property type="entry name" value="XANTHINE DEHYDROGENASE"/>
    <property type="match status" value="1"/>
</dbReference>
<evidence type="ECO:0000256" key="9">
    <source>
        <dbReference type="ARBA" id="ARBA00022714"/>
    </source>
</evidence>
<proteinExistence type="inferred from homology"/>
<dbReference type="SUPFAM" id="SSF54292">
    <property type="entry name" value="2Fe-2S ferredoxin-like"/>
    <property type="match status" value="1"/>
</dbReference>
<evidence type="ECO:0000256" key="1">
    <source>
        <dbReference type="ARBA" id="ARBA00001974"/>
    </source>
</evidence>
<dbReference type="PANTHER" id="PTHR45444:SF3">
    <property type="entry name" value="XANTHINE DEHYDROGENASE"/>
    <property type="match status" value="1"/>
</dbReference>
<dbReference type="InterPro" id="IPR002346">
    <property type="entry name" value="Mopterin_DH_FAD-bd"/>
</dbReference>
<evidence type="ECO:0000313" key="25">
    <source>
        <dbReference type="Proteomes" id="UP000008820"/>
    </source>
</evidence>
<evidence type="ECO:0000256" key="8">
    <source>
        <dbReference type="ARBA" id="ARBA00022630"/>
    </source>
</evidence>
<comment type="similarity">
    <text evidence="3">Belongs to the xanthine dehydrogenase family.</text>
</comment>
<dbReference type="InterPro" id="IPR008274">
    <property type="entry name" value="AldOxase/xan_DH_MoCoBD1"/>
</dbReference>
<dbReference type="SUPFAM" id="SSF55447">
    <property type="entry name" value="CO dehydrogenase flavoprotein C-terminal domain-like"/>
    <property type="match status" value="1"/>
</dbReference>
<evidence type="ECO:0000256" key="12">
    <source>
        <dbReference type="ARBA" id="ARBA00023002"/>
    </source>
</evidence>
<dbReference type="EnsemblMetazoa" id="AAEL014493-RA">
    <property type="protein sequence ID" value="AAEL014493-PA"/>
    <property type="gene ID" value="AAEL014493"/>
</dbReference>
<dbReference type="Pfam" id="PF20256">
    <property type="entry name" value="MoCoBD_2"/>
    <property type="match status" value="1"/>
</dbReference>
<evidence type="ECO:0000256" key="5">
    <source>
        <dbReference type="ARBA" id="ARBA00013123"/>
    </source>
</evidence>
<evidence type="ECO:0000256" key="7">
    <source>
        <dbReference type="ARBA" id="ARBA00022505"/>
    </source>
</evidence>
<dbReference type="FunFam" id="3.90.1170.50:FF:000001">
    <property type="entry name" value="Aldehyde oxidase 1"/>
    <property type="match status" value="1"/>
</dbReference>
<dbReference type="InterPro" id="IPR036884">
    <property type="entry name" value="2Fe-2S-bd_dom_sf"/>
</dbReference>
<comment type="cofactor">
    <cofactor evidence="17">
        <name>[2Fe-2S] cluster</name>
        <dbReference type="ChEBI" id="CHEBI:190135"/>
    </cofactor>
</comment>
<dbReference type="InterPro" id="IPR036010">
    <property type="entry name" value="2Fe-2S_ferredoxin-like_sf"/>
</dbReference>
<keyword evidence="10 23" id="KW-0479">Metal-binding</keyword>
<feature type="binding site" evidence="22">
    <location>
        <position position="894"/>
    </location>
    <ligand>
        <name>substrate</name>
    </ligand>
</feature>
<keyword evidence="16" id="KW-0576">Peroxisome</keyword>
<feature type="binding site" evidence="23">
    <location>
        <position position="61"/>
    </location>
    <ligand>
        <name>[2Fe-2S] cluster</name>
        <dbReference type="ChEBI" id="CHEBI:190135"/>
        <label>1</label>
    </ligand>
</feature>
<dbReference type="Pfam" id="PF01799">
    <property type="entry name" value="Fer2_2"/>
    <property type="match status" value="1"/>
</dbReference>
<evidence type="ECO:0000256" key="16">
    <source>
        <dbReference type="ARBA" id="ARBA00023140"/>
    </source>
</evidence>
<feature type="binding site" evidence="23">
    <location>
        <position position="161"/>
    </location>
    <ligand>
        <name>[2Fe-2S] cluster</name>
        <dbReference type="ChEBI" id="CHEBI:190135"/>
        <label>2</label>
    </ligand>
</feature>
<dbReference type="SMART" id="SM01092">
    <property type="entry name" value="CO_deh_flav_C"/>
    <property type="match status" value="1"/>
</dbReference>
<dbReference type="InParanoid" id="A0A1S4G2F8"/>
<dbReference type="Gene3D" id="3.30.390.50">
    <property type="entry name" value="CO dehydrogenase flavoprotein, C-terminal domain"/>
    <property type="match status" value="1"/>
</dbReference>
<feature type="binding site" evidence="22">
    <location>
        <position position="816"/>
    </location>
    <ligand>
        <name>substrate</name>
    </ligand>
</feature>
<comment type="function">
    <text evidence="20">Key enzyme in purine degradation. Catalyzes the oxidation of hypoxanthine to xanthine. Catalyzes the oxidation of xanthine to uric acid.</text>
</comment>
<comment type="cofactor">
    <cofactor evidence="1 22">
        <name>FAD</name>
        <dbReference type="ChEBI" id="CHEBI:57692"/>
    </cofactor>
</comment>
<evidence type="ECO:0000256" key="15">
    <source>
        <dbReference type="ARBA" id="ARBA00023027"/>
    </source>
</evidence>
<dbReference type="FunCoup" id="A0A1S4G2F8">
    <property type="interactions" value="228"/>
</dbReference>
<dbReference type="PROSITE" id="PS00559">
    <property type="entry name" value="MOLYBDOPTERIN_EUK"/>
    <property type="match status" value="1"/>
</dbReference>
<dbReference type="Pfam" id="PF02738">
    <property type="entry name" value="MoCoBD_1"/>
    <property type="match status" value="1"/>
</dbReference>
<keyword evidence="14 23" id="KW-0411">Iron-sulfur</keyword>
<feature type="binding site" evidence="23">
    <location>
        <position position="126"/>
    </location>
    <ligand>
        <name>[2Fe-2S] cluster</name>
        <dbReference type="ChEBI" id="CHEBI:190135"/>
        <label>2</label>
    </ligand>
</feature>
<feature type="binding site" evidence="23">
    <location>
        <position position="163"/>
    </location>
    <ligand>
        <name>[2Fe-2S] cluster</name>
        <dbReference type="ChEBI" id="CHEBI:190135"/>
        <label>2</label>
    </ligand>
</feature>
<comment type="subcellular location">
    <subcellularLocation>
        <location evidence="2">Peroxisome</location>
    </subcellularLocation>
</comment>
<dbReference type="CDD" id="cd00207">
    <property type="entry name" value="fer2"/>
    <property type="match status" value="1"/>
</dbReference>
<evidence type="ECO:0000256" key="3">
    <source>
        <dbReference type="ARBA" id="ARBA00006849"/>
    </source>
</evidence>
<dbReference type="InterPro" id="IPR036318">
    <property type="entry name" value="FAD-bd_PCMH-like_sf"/>
</dbReference>
<comment type="cofactor">
    <cofactor evidence="23">
        <name>Mo-molybdopterin</name>
        <dbReference type="ChEBI" id="CHEBI:71302"/>
    </cofactor>
    <text evidence="23">Binds 1 Mo-molybdopterin (Mo-MPT) cofactor per subunit.</text>
</comment>
<dbReference type="InterPro" id="IPR001041">
    <property type="entry name" value="2Fe-2S_ferredoxin-type"/>
</dbReference>
<evidence type="ECO:0000256" key="20">
    <source>
        <dbReference type="ARBA" id="ARBA00053333"/>
    </source>
</evidence>
<reference evidence="24 25" key="1">
    <citation type="submission" date="2017-06" db="EMBL/GenBank/DDBJ databases">
        <title>Aedes aegypti genome working group (AGWG) sequencing and assembly.</title>
        <authorList>
            <consortium name="Aedes aegypti Genome Working Group (AGWG)"/>
            <person name="Matthews B.J."/>
        </authorList>
    </citation>
    <scope>NUCLEOTIDE SEQUENCE [LARGE SCALE GENOMIC DNA]</scope>
    <source>
        <strain evidence="24 25">LVP_AGWG</strain>
    </source>
</reference>
<dbReference type="InterPro" id="IPR002888">
    <property type="entry name" value="2Fe-2S-bd"/>
</dbReference>
<protein>
    <recommendedName>
        <fullName evidence="6">Xanthine dehydrogenase</fullName>
        <ecNumber evidence="5">1.17.1.4</ecNumber>
    </recommendedName>
</protein>
<feature type="binding site" evidence="23">
    <location>
        <position position="926"/>
    </location>
    <ligand>
        <name>Mo-molybdopterin</name>
        <dbReference type="ChEBI" id="CHEBI:71302"/>
    </ligand>
    <ligandPart>
        <name>Mo</name>
        <dbReference type="ChEBI" id="CHEBI:28685"/>
    </ligandPart>
</feature>
<dbReference type="Pfam" id="PF00111">
    <property type="entry name" value="Fer2"/>
    <property type="match status" value="1"/>
</dbReference>
<dbReference type="Gene3D" id="3.30.43.10">
    <property type="entry name" value="Uridine Diphospho-n-acetylenolpyruvylglucosamine Reductase, domain 2"/>
    <property type="match status" value="1"/>
</dbReference>
<dbReference type="Pfam" id="PF00941">
    <property type="entry name" value="FAD_binding_5"/>
    <property type="match status" value="1"/>
</dbReference>
<dbReference type="Pfam" id="PF01315">
    <property type="entry name" value="Ald_Xan_dh_C"/>
    <property type="match status" value="1"/>
</dbReference>
<feature type="binding site" evidence="23">
    <location>
        <position position="1093"/>
    </location>
    <ligand>
        <name>Mo-molybdopterin</name>
        <dbReference type="ChEBI" id="CHEBI:71302"/>
    </ligand>
    <ligandPart>
        <name>Mo</name>
        <dbReference type="ChEBI" id="CHEBI:28685"/>
    </ligandPart>
</feature>
<dbReference type="OrthoDB" id="8300278at2759"/>